<keyword evidence="4 8" id="KW-1133">Transmembrane helix</keyword>
<evidence type="ECO:0000256" key="3">
    <source>
        <dbReference type="ARBA" id="ARBA00022692"/>
    </source>
</evidence>
<keyword evidence="6 8" id="KW-0472">Membrane</keyword>
<evidence type="ECO:0000256" key="1">
    <source>
        <dbReference type="ARBA" id="ARBA00004127"/>
    </source>
</evidence>
<evidence type="ECO:0000256" key="4">
    <source>
        <dbReference type="ARBA" id="ARBA00022989"/>
    </source>
</evidence>
<feature type="transmembrane region" description="Helical" evidence="8">
    <location>
        <begin position="29"/>
        <end position="46"/>
    </location>
</feature>
<evidence type="ECO:0000313" key="9">
    <source>
        <dbReference type="EMBL" id="THV05192.1"/>
    </source>
</evidence>
<organism evidence="9 10">
    <name type="scientific">Dendrothele bispora (strain CBS 962.96)</name>
    <dbReference type="NCBI Taxonomy" id="1314807"/>
    <lineage>
        <taxon>Eukaryota</taxon>
        <taxon>Fungi</taxon>
        <taxon>Dikarya</taxon>
        <taxon>Basidiomycota</taxon>
        <taxon>Agaricomycotina</taxon>
        <taxon>Agaricomycetes</taxon>
        <taxon>Agaricomycetidae</taxon>
        <taxon>Agaricales</taxon>
        <taxon>Agaricales incertae sedis</taxon>
        <taxon>Dendrothele</taxon>
    </lineage>
</organism>
<dbReference type="Proteomes" id="UP000297245">
    <property type="component" value="Unassembled WGS sequence"/>
</dbReference>
<keyword evidence="10" id="KW-1185">Reference proteome</keyword>
<evidence type="ECO:0000256" key="8">
    <source>
        <dbReference type="SAM" id="Phobius"/>
    </source>
</evidence>
<feature type="transmembrane region" description="Helical" evidence="8">
    <location>
        <begin position="240"/>
        <end position="263"/>
    </location>
</feature>
<protein>
    <submittedName>
        <fullName evidence="9">Zinc/iron permease</fullName>
    </submittedName>
</protein>
<feature type="compositionally biased region" description="Polar residues" evidence="7">
    <location>
        <begin position="134"/>
        <end position="144"/>
    </location>
</feature>
<keyword evidence="5" id="KW-0333">Golgi apparatus</keyword>
<proteinExistence type="predicted"/>
<dbReference type="EMBL" id="ML179050">
    <property type="protein sequence ID" value="THV05192.1"/>
    <property type="molecule type" value="Genomic_DNA"/>
</dbReference>
<evidence type="ECO:0000256" key="7">
    <source>
        <dbReference type="SAM" id="MobiDB-lite"/>
    </source>
</evidence>
<dbReference type="InterPro" id="IPR003689">
    <property type="entry name" value="ZIP"/>
</dbReference>
<comment type="subcellular location">
    <subcellularLocation>
        <location evidence="1">Endomembrane system</location>
        <topology evidence="1">Multi-pass membrane protein</topology>
    </subcellularLocation>
    <subcellularLocation>
        <location evidence="2">Golgi apparatus membrane</location>
    </subcellularLocation>
</comment>
<feature type="transmembrane region" description="Helical" evidence="8">
    <location>
        <begin position="306"/>
        <end position="324"/>
    </location>
</feature>
<feature type="transmembrane region" description="Helical" evidence="8">
    <location>
        <begin position="173"/>
        <end position="193"/>
    </location>
</feature>
<evidence type="ECO:0000313" key="10">
    <source>
        <dbReference type="Proteomes" id="UP000297245"/>
    </source>
</evidence>
<dbReference type="AlphaFoldDB" id="A0A4S8MQL7"/>
<name>A0A4S8MQL7_DENBC</name>
<feature type="transmembrane region" description="Helical" evidence="8">
    <location>
        <begin position="205"/>
        <end position="228"/>
    </location>
</feature>
<dbReference type="OrthoDB" id="19859at2759"/>
<sequence>MSALMGAASFGFGMLPLSFVFSNNHLSRLTMLGTGLLLGTALGVIIPEGIEALQDAKPDPSAELPVSKISLSLLCGFVLMLVIEQLISPHSHSHSLPHPDLALNDVSNLNKNSSTIEFDAELGDIESERGGVNESGSSTTTRPGYSQAGGTNGHSHTNNDAPNATARAQAIPLTLGLAIHSLADGLALGVSSLPTSGNTDSSLSAIVFLAIIIHKLPTSLALTTSLLSTSLPRPECKQHLALFSASTPISAIATYAFLSFFGSGTHPDWTGIALLFSGGTFLNVATMVSSHSDTHAQGDITPRSRILLIVIGMFIPVTLSSLFGHGH</sequence>
<gene>
    <name evidence="9" type="ORF">K435DRAFT_713109</name>
</gene>
<feature type="transmembrane region" description="Helical" evidence="8">
    <location>
        <begin position="66"/>
        <end position="83"/>
    </location>
</feature>
<feature type="transmembrane region" description="Helical" evidence="8">
    <location>
        <begin position="6"/>
        <end position="22"/>
    </location>
</feature>
<evidence type="ECO:0000256" key="5">
    <source>
        <dbReference type="ARBA" id="ARBA00023034"/>
    </source>
</evidence>
<accession>A0A4S8MQL7</accession>
<dbReference type="GO" id="GO:0046873">
    <property type="term" value="F:metal ion transmembrane transporter activity"/>
    <property type="evidence" value="ECO:0007669"/>
    <property type="project" value="InterPro"/>
</dbReference>
<feature type="compositionally biased region" description="Polar residues" evidence="7">
    <location>
        <begin position="153"/>
        <end position="162"/>
    </location>
</feature>
<dbReference type="InterPro" id="IPR045891">
    <property type="entry name" value="ZIP9"/>
</dbReference>
<feature type="transmembrane region" description="Helical" evidence="8">
    <location>
        <begin position="269"/>
        <end position="285"/>
    </location>
</feature>
<dbReference type="GO" id="GO:0006829">
    <property type="term" value="P:zinc ion transport"/>
    <property type="evidence" value="ECO:0007669"/>
    <property type="project" value="InterPro"/>
</dbReference>
<keyword evidence="3 8" id="KW-0812">Transmembrane</keyword>
<dbReference type="PANTHER" id="PTHR16133:SF0">
    <property type="entry name" value="ZINC_IRON REGULATED TRANSPORTER-RELATED PROTEIN 102B, ISOFORM E"/>
    <property type="match status" value="1"/>
</dbReference>
<feature type="region of interest" description="Disordered" evidence="7">
    <location>
        <begin position="123"/>
        <end position="162"/>
    </location>
</feature>
<dbReference type="Pfam" id="PF02535">
    <property type="entry name" value="Zip"/>
    <property type="match status" value="1"/>
</dbReference>
<reference evidence="9 10" key="1">
    <citation type="journal article" date="2019" name="Nat. Ecol. Evol.">
        <title>Megaphylogeny resolves global patterns of mushroom evolution.</title>
        <authorList>
            <person name="Varga T."/>
            <person name="Krizsan K."/>
            <person name="Foldi C."/>
            <person name="Dima B."/>
            <person name="Sanchez-Garcia M."/>
            <person name="Sanchez-Ramirez S."/>
            <person name="Szollosi G.J."/>
            <person name="Szarkandi J.G."/>
            <person name="Papp V."/>
            <person name="Albert L."/>
            <person name="Andreopoulos W."/>
            <person name="Angelini C."/>
            <person name="Antonin V."/>
            <person name="Barry K.W."/>
            <person name="Bougher N.L."/>
            <person name="Buchanan P."/>
            <person name="Buyck B."/>
            <person name="Bense V."/>
            <person name="Catcheside P."/>
            <person name="Chovatia M."/>
            <person name="Cooper J."/>
            <person name="Damon W."/>
            <person name="Desjardin D."/>
            <person name="Finy P."/>
            <person name="Geml J."/>
            <person name="Haridas S."/>
            <person name="Hughes K."/>
            <person name="Justo A."/>
            <person name="Karasinski D."/>
            <person name="Kautmanova I."/>
            <person name="Kiss B."/>
            <person name="Kocsube S."/>
            <person name="Kotiranta H."/>
            <person name="LaButti K.M."/>
            <person name="Lechner B.E."/>
            <person name="Liimatainen K."/>
            <person name="Lipzen A."/>
            <person name="Lukacs Z."/>
            <person name="Mihaltcheva S."/>
            <person name="Morgado L.N."/>
            <person name="Niskanen T."/>
            <person name="Noordeloos M.E."/>
            <person name="Ohm R.A."/>
            <person name="Ortiz-Santana B."/>
            <person name="Ovrebo C."/>
            <person name="Racz N."/>
            <person name="Riley R."/>
            <person name="Savchenko A."/>
            <person name="Shiryaev A."/>
            <person name="Soop K."/>
            <person name="Spirin V."/>
            <person name="Szebenyi C."/>
            <person name="Tomsovsky M."/>
            <person name="Tulloss R.E."/>
            <person name="Uehling J."/>
            <person name="Grigoriev I.V."/>
            <person name="Vagvolgyi C."/>
            <person name="Papp T."/>
            <person name="Martin F.M."/>
            <person name="Miettinen O."/>
            <person name="Hibbett D.S."/>
            <person name="Nagy L.G."/>
        </authorList>
    </citation>
    <scope>NUCLEOTIDE SEQUENCE [LARGE SCALE GENOMIC DNA]</scope>
    <source>
        <strain evidence="9 10">CBS 962.96</strain>
    </source>
</reference>
<evidence type="ECO:0000256" key="2">
    <source>
        <dbReference type="ARBA" id="ARBA00004394"/>
    </source>
</evidence>
<dbReference type="GO" id="GO:0000139">
    <property type="term" value="C:Golgi membrane"/>
    <property type="evidence" value="ECO:0007669"/>
    <property type="project" value="UniProtKB-SubCell"/>
</dbReference>
<dbReference type="PANTHER" id="PTHR16133">
    <property type="entry name" value="SOLUTE CARRIER FAMILY 39 ZINC TRANSPORTER , MEMBER 9-RELATED"/>
    <property type="match status" value="1"/>
</dbReference>
<evidence type="ECO:0000256" key="6">
    <source>
        <dbReference type="ARBA" id="ARBA00023136"/>
    </source>
</evidence>